<feature type="transmembrane region" description="Helical" evidence="1">
    <location>
        <begin position="32"/>
        <end position="51"/>
    </location>
</feature>
<evidence type="ECO:0000313" key="2">
    <source>
        <dbReference type="EMBL" id="BBO81201.1"/>
    </source>
</evidence>
<accession>A0A5K7ZJY4</accession>
<dbReference type="KEGG" id="dov:DSCO28_17670"/>
<sequence>MTQFQIFIIRAILGAVFAVVLSRLFYPDANLIYVAGLGVILVGLAYFAEYLRNKKKQQP</sequence>
<evidence type="ECO:0000256" key="1">
    <source>
        <dbReference type="SAM" id="Phobius"/>
    </source>
</evidence>
<evidence type="ECO:0000313" key="3">
    <source>
        <dbReference type="Proteomes" id="UP000425960"/>
    </source>
</evidence>
<organism evidence="2 3">
    <name type="scientific">Desulfosarcina ovata subsp. sediminis</name>
    <dbReference type="NCBI Taxonomy" id="885957"/>
    <lineage>
        <taxon>Bacteria</taxon>
        <taxon>Pseudomonadati</taxon>
        <taxon>Thermodesulfobacteriota</taxon>
        <taxon>Desulfobacteria</taxon>
        <taxon>Desulfobacterales</taxon>
        <taxon>Desulfosarcinaceae</taxon>
        <taxon>Desulfosarcina</taxon>
    </lineage>
</organism>
<keyword evidence="1" id="KW-0812">Transmembrane</keyword>
<dbReference type="RefSeq" id="WP_155309539.1">
    <property type="nucleotide sequence ID" value="NZ_AP021876.1"/>
</dbReference>
<protein>
    <submittedName>
        <fullName evidence="2">Uncharacterized protein</fullName>
    </submittedName>
</protein>
<dbReference type="AlphaFoldDB" id="A0A5K7ZJY4"/>
<proteinExistence type="predicted"/>
<feature type="transmembrane region" description="Helical" evidence="1">
    <location>
        <begin position="7"/>
        <end position="26"/>
    </location>
</feature>
<keyword evidence="1" id="KW-1133">Transmembrane helix</keyword>
<keyword evidence="1" id="KW-0472">Membrane</keyword>
<gene>
    <name evidence="2" type="ORF">DSCO28_17670</name>
</gene>
<dbReference type="Proteomes" id="UP000425960">
    <property type="component" value="Chromosome"/>
</dbReference>
<dbReference type="EMBL" id="AP021876">
    <property type="protein sequence ID" value="BBO81201.1"/>
    <property type="molecule type" value="Genomic_DNA"/>
</dbReference>
<name>A0A5K7ZJY4_9BACT</name>
<reference evidence="2 3" key="1">
    <citation type="submission" date="2019-11" db="EMBL/GenBank/DDBJ databases">
        <title>Comparative genomics of hydrocarbon-degrading Desulfosarcina strains.</title>
        <authorList>
            <person name="Watanabe M."/>
            <person name="Kojima H."/>
            <person name="Fukui M."/>
        </authorList>
    </citation>
    <scope>NUCLEOTIDE SEQUENCE [LARGE SCALE GENOMIC DNA]</scope>
    <source>
        <strain evidence="2 3">28bB2T</strain>
    </source>
</reference>